<proteinExistence type="predicted"/>
<name>A0A2P2J6H4_RHIMU</name>
<dbReference type="AlphaFoldDB" id="A0A2P2J6H4"/>
<reference evidence="1" key="1">
    <citation type="submission" date="2018-02" db="EMBL/GenBank/DDBJ databases">
        <title>Rhizophora mucronata_Transcriptome.</title>
        <authorList>
            <person name="Meera S.P."/>
            <person name="Sreeshan A."/>
            <person name="Augustine A."/>
        </authorList>
    </citation>
    <scope>NUCLEOTIDE SEQUENCE</scope>
    <source>
        <tissue evidence="1">Leaf</tissue>
    </source>
</reference>
<evidence type="ECO:0000313" key="1">
    <source>
        <dbReference type="EMBL" id="MBW89068.1"/>
    </source>
</evidence>
<organism evidence="1">
    <name type="scientific">Rhizophora mucronata</name>
    <name type="common">Asiatic mangrove</name>
    <dbReference type="NCBI Taxonomy" id="61149"/>
    <lineage>
        <taxon>Eukaryota</taxon>
        <taxon>Viridiplantae</taxon>
        <taxon>Streptophyta</taxon>
        <taxon>Embryophyta</taxon>
        <taxon>Tracheophyta</taxon>
        <taxon>Spermatophyta</taxon>
        <taxon>Magnoliopsida</taxon>
        <taxon>eudicotyledons</taxon>
        <taxon>Gunneridae</taxon>
        <taxon>Pentapetalae</taxon>
        <taxon>rosids</taxon>
        <taxon>fabids</taxon>
        <taxon>Malpighiales</taxon>
        <taxon>Rhizophoraceae</taxon>
        <taxon>Rhizophora</taxon>
    </lineage>
</organism>
<dbReference type="EMBL" id="GGEC01008585">
    <property type="protein sequence ID" value="MBW89068.1"/>
    <property type="molecule type" value="Transcribed_RNA"/>
</dbReference>
<accession>A0A2P2J6H4</accession>
<sequence length="70" mass="7843">MLQFIMCSGLLPYLATSYSMLPPSSMESCATNSATALVFRGFNSWCSYWSSYTSFDQLIQALVLALWALR</sequence>
<protein>
    <submittedName>
        <fullName evidence="1">Uncharacterized protein</fullName>
    </submittedName>
</protein>